<organism evidence="1 2">
    <name type="scientific">Caenorhabditis japonica</name>
    <dbReference type="NCBI Taxonomy" id="281687"/>
    <lineage>
        <taxon>Eukaryota</taxon>
        <taxon>Metazoa</taxon>
        <taxon>Ecdysozoa</taxon>
        <taxon>Nematoda</taxon>
        <taxon>Chromadorea</taxon>
        <taxon>Rhabditida</taxon>
        <taxon>Rhabditina</taxon>
        <taxon>Rhabditomorpha</taxon>
        <taxon>Rhabditoidea</taxon>
        <taxon>Rhabditidae</taxon>
        <taxon>Peloderinae</taxon>
        <taxon>Caenorhabditis</taxon>
    </lineage>
</organism>
<reference evidence="2" key="1">
    <citation type="submission" date="2010-08" db="EMBL/GenBank/DDBJ databases">
        <authorList>
            <consortium name="Caenorhabditis japonica Sequencing Consortium"/>
            <person name="Wilson R.K."/>
        </authorList>
    </citation>
    <scope>NUCLEOTIDE SEQUENCE [LARGE SCALE GENOMIC DNA]</scope>
    <source>
        <strain evidence="2">DF5081</strain>
    </source>
</reference>
<dbReference type="Proteomes" id="UP000005237">
    <property type="component" value="Unassembled WGS sequence"/>
</dbReference>
<name>K7IA60_CAEJA</name>
<proteinExistence type="predicted"/>
<accession>K7IA60</accession>
<dbReference type="EnsemblMetazoa" id="CJA40462.1">
    <property type="protein sequence ID" value="CJA40462.1"/>
    <property type="gene ID" value="WBGene00216310"/>
</dbReference>
<sequence length="115" mass="12642">MTNSIYSLQSDSGGSQFNFDNAIEDKLMGKSLDAMEVDEQESDGDYEGEVSIILVSLHRGLICACSFFGVSFPISDESSGSLRRLAVCLFQLTNIFINLYGKDNLKLKILSSIKT</sequence>
<reference evidence="1" key="2">
    <citation type="submission" date="2022-06" db="UniProtKB">
        <authorList>
            <consortium name="EnsemblMetazoa"/>
        </authorList>
    </citation>
    <scope>IDENTIFICATION</scope>
    <source>
        <strain evidence="1">DF5081</strain>
    </source>
</reference>
<dbReference type="InParanoid" id="K7IA60"/>
<evidence type="ECO:0000313" key="1">
    <source>
        <dbReference type="EnsemblMetazoa" id="CJA39907.1"/>
    </source>
</evidence>
<dbReference type="EnsemblMetazoa" id="CJA39907.1">
    <property type="protein sequence ID" value="CJA39907.1"/>
    <property type="gene ID" value="WBGene00215755"/>
</dbReference>
<evidence type="ECO:0000313" key="2">
    <source>
        <dbReference type="Proteomes" id="UP000005237"/>
    </source>
</evidence>
<dbReference type="AlphaFoldDB" id="K7IA60"/>
<keyword evidence="2" id="KW-1185">Reference proteome</keyword>
<protein>
    <submittedName>
        <fullName evidence="1">Uncharacterized protein</fullName>
    </submittedName>
</protein>